<dbReference type="HOGENOM" id="CLU_046737_12_2_7"/>
<evidence type="ECO:0000313" key="5">
    <source>
        <dbReference type="Proteomes" id="UP000008080"/>
    </source>
</evidence>
<feature type="domain" description="SHSP" evidence="3">
    <location>
        <begin position="40"/>
        <end position="147"/>
    </location>
</feature>
<dbReference type="PROSITE" id="PS01031">
    <property type="entry name" value="SHSP"/>
    <property type="match status" value="1"/>
</dbReference>
<dbReference type="RefSeq" id="WP_011165115.1">
    <property type="nucleotide sequence ID" value="NC_005363.1"/>
</dbReference>
<dbReference type="eggNOG" id="COG0071">
    <property type="taxonomic scope" value="Bacteria"/>
</dbReference>
<dbReference type="KEGG" id="bba:Bd2722"/>
<dbReference type="InterPro" id="IPR031107">
    <property type="entry name" value="Small_HSP"/>
</dbReference>
<keyword evidence="4" id="KW-0346">Stress response</keyword>
<evidence type="ECO:0000256" key="1">
    <source>
        <dbReference type="PROSITE-ProRule" id="PRU00285"/>
    </source>
</evidence>
<protein>
    <submittedName>
        <fullName evidence="4">Probable HspC2 heat shock protein</fullName>
    </submittedName>
</protein>
<evidence type="ECO:0000259" key="3">
    <source>
        <dbReference type="PROSITE" id="PS01031"/>
    </source>
</evidence>
<dbReference type="InterPro" id="IPR008978">
    <property type="entry name" value="HSP20-like_chaperone"/>
</dbReference>
<dbReference type="SUPFAM" id="SSF49764">
    <property type="entry name" value="HSP20-like chaperones"/>
    <property type="match status" value="1"/>
</dbReference>
<dbReference type="Proteomes" id="UP000008080">
    <property type="component" value="Chromosome"/>
</dbReference>
<dbReference type="AlphaFoldDB" id="Q6MJP8"/>
<dbReference type="InterPro" id="IPR002068">
    <property type="entry name" value="A-crystallin/Hsp20_dom"/>
</dbReference>
<dbReference type="Pfam" id="PF00011">
    <property type="entry name" value="HSP20"/>
    <property type="match status" value="1"/>
</dbReference>
<dbReference type="Gene3D" id="2.60.40.790">
    <property type="match status" value="1"/>
</dbReference>
<dbReference type="PANTHER" id="PTHR11527">
    <property type="entry name" value="HEAT-SHOCK PROTEIN 20 FAMILY MEMBER"/>
    <property type="match status" value="1"/>
</dbReference>
<proteinExistence type="inferred from homology"/>
<keyword evidence="5" id="KW-1185">Reference proteome</keyword>
<dbReference type="STRING" id="264462.Bd2722"/>
<gene>
    <name evidence="4" type="ordered locus">Bd2722</name>
</gene>
<reference evidence="4 5" key="1">
    <citation type="journal article" date="2004" name="Science">
        <title>A predator unmasked: life cycle of Bdellovibrio bacteriovorus from a genomic perspective.</title>
        <authorList>
            <person name="Rendulic S."/>
            <person name="Jagtap P."/>
            <person name="Rosinus A."/>
            <person name="Eppinger M."/>
            <person name="Baar C."/>
            <person name="Lanz C."/>
            <person name="Keller H."/>
            <person name="Lambert C."/>
            <person name="Evans K.J."/>
            <person name="Goesmann A."/>
            <person name="Meyer F."/>
            <person name="Sockett R.E."/>
            <person name="Schuster S.C."/>
        </authorList>
    </citation>
    <scope>NUCLEOTIDE SEQUENCE [LARGE SCALE GENOMIC DNA]</scope>
    <source>
        <strain evidence="5">ATCC 15356 / DSM 50701 / NCIMB 9529 / HD100</strain>
    </source>
</reference>
<evidence type="ECO:0000256" key="2">
    <source>
        <dbReference type="RuleBase" id="RU003616"/>
    </source>
</evidence>
<name>Q6MJP8_BDEBA</name>
<accession>Q6MJP8</accession>
<sequence>MPMRSLSPWGGRRLPSSDLFSQFQDFINEFDRGESSALTRAGFDFSPSVDVEEKDNAYLVSADLPGMKKDEIKVELNDNILTISGERTRESKSEGGYSERSYGRFQRSFTLPVQVNSEKIEAHFEDGVLQITVPKAEGARSHSIKIM</sequence>
<dbReference type="GeneID" id="93013610"/>
<evidence type="ECO:0000313" key="4">
    <source>
        <dbReference type="EMBL" id="CAE80512.1"/>
    </source>
</evidence>
<dbReference type="CDD" id="cd06464">
    <property type="entry name" value="ACD_sHsps-like"/>
    <property type="match status" value="1"/>
</dbReference>
<organism evidence="4 5">
    <name type="scientific">Bdellovibrio bacteriovorus (strain ATCC 15356 / DSM 50701 / NCIMB 9529 / HD100)</name>
    <dbReference type="NCBI Taxonomy" id="264462"/>
    <lineage>
        <taxon>Bacteria</taxon>
        <taxon>Pseudomonadati</taxon>
        <taxon>Bdellovibrionota</taxon>
        <taxon>Bdellovibrionia</taxon>
        <taxon>Bdellovibrionales</taxon>
        <taxon>Pseudobdellovibrionaceae</taxon>
        <taxon>Bdellovibrio</taxon>
    </lineage>
</organism>
<comment type="similarity">
    <text evidence="1 2">Belongs to the small heat shock protein (HSP20) family.</text>
</comment>
<dbReference type="EMBL" id="BX842653">
    <property type="protein sequence ID" value="CAE80512.1"/>
    <property type="molecule type" value="Genomic_DNA"/>
</dbReference>